<dbReference type="AlphaFoldDB" id="A6FXE3"/>
<protein>
    <recommendedName>
        <fullName evidence="3">Methyltransferase domain-containing protein</fullName>
    </recommendedName>
</protein>
<dbReference type="EMBL" id="ABCS01000002">
    <property type="protein sequence ID" value="EDM81531.1"/>
    <property type="molecule type" value="Genomic_DNA"/>
</dbReference>
<dbReference type="Proteomes" id="UP000005801">
    <property type="component" value="Unassembled WGS sequence"/>
</dbReference>
<reference evidence="1 2" key="1">
    <citation type="submission" date="2007-06" db="EMBL/GenBank/DDBJ databases">
        <authorList>
            <person name="Shimkets L."/>
            <person name="Ferriera S."/>
            <person name="Johnson J."/>
            <person name="Kravitz S."/>
            <person name="Beeson K."/>
            <person name="Sutton G."/>
            <person name="Rogers Y.-H."/>
            <person name="Friedman R."/>
            <person name="Frazier M."/>
            <person name="Venter J.C."/>
        </authorList>
    </citation>
    <scope>NUCLEOTIDE SEQUENCE [LARGE SCALE GENOMIC DNA]</scope>
    <source>
        <strain evidence="1 2">SIR-1</strain>
    </source>
</reference>
<proteinExistence type="predicted"/>
<keyword evidence="2" id="KW-1185">Reference proteome</keyword>
<sequence>MRIVSGDARARVFVDESMPAIVAHLRAGWAAGQRRVSLRVLDPDQGAGRYAGERVAVAEDGGRAWVHRPMATWVELAGRLGARLRTPRPVAGALPVVELSFERINPEAGWRRELSEDEGGARERYGADSGFQRIHKLEQPGLLIDLEEALDRAGLPARGEGLRVLALGINSGAEFELLRALRPQWFGGERPATCVGVDYSASAIALARERFPEPGVHFVVADLDALGTDPDLAAGVLAEPFDLVVIIGTLQSPTVADRPLLQHLVRERLAHRGVLIIGVPNCRYVDGELVYGARMRNYREAELGLSIKDVAFYRRYLQQHRRRVMVTGKHYLLVTAVRERG</sequence>
<name>A6FXE3_9BACT</name>
<dbReference type="STRING" id="391625.PPSIR1_21479"/>
<evidence type="ECO:0000313" key="2">
    <source>
        <dbReference type="Proteomes" id="UP000005801"/>
    </source>
</evidence>
<evidence type="ECO:0008006" key="3">
    <source>
        <dbReference type="Google" id="ProtNLM"/>
    </source>
</evidence>
<dbReference type="eggNOG" id="COG4106">
    <property type="taxonomic scope" value="Bacteria"/>
</dbReference>
<comment type="caution">
    <text evidence="1">The sequence shown here is derived from an EMBL/GenBank/DDBJ whole genome shotgun (WGS) entry which is preliminary data.</text>
</comment>
<gene>
    <name evidence="1" type="ORF">PPSIR1_21479</name>
</gene>
<dbReference type="CDD" id="cd02440">
    <property type="entry name" value="AdoMet_MTases"/>
    <property type="match status" value="1"/>
</dbReference>
<dbReference type="SUPFAM" id="SSF53335">
    <property type="entry name" value="S-adenosyl-L-methionine-dependent methyltransferases"/>
    <property type="match status" value="1"/>
</dbReference>
<dbReference type="Gene3D" id="3.40.50.150">
    <property type="entry name" value="Vaccinia Virus protein VP39"/>
    <property type="match status" value="1"/>
</dbReference>
<accession>A6FXE3</accession>
<organism evidence="1 2">
    <name type="scientific">Plesiocystis pacifica SIR-1</name>
    <dbReference type="NCBI Taxonomy" id="391625"/>
    <lineage>
        <taxon>Bacteria</taxon>
        <taxon>Pseudomonadati</taxon>
        <taxon>Myxococcota</taxon>
        <taxon>Polyangia</taxon>
        <taxon>Nannocystales</taxon>
        <taxon>Nannocystaceae</taxon>
        <taxon>Plesiocystis</taxon>
    </lineage>
</organism>
<dbReference type="InterPro" id="IPR029063">
    <property type="entry name" value="SAM-dependent_MTases_sf"/>
</dbReference>
<evidence type="ECO:0000313" key="1">
    <source>
        <dbReference type="EMBL" id="EDM81531.1"/>
    </source>
</evidence>